<feature type="active site" evidence="7">
    <location>
        <position position="483"/>
    </location>
</feature>
<keyword evidence="6" id="KW-0539">Nucleus</keyword>
<dbReference type="GO" id="GO:0005730">
    <property type="term" value="C:nucleolus"/>
    <property type="evidence" value="ECO:0007669"/>
    <property type="project" value="UniProtKB-SubCell"/>
</dbReference>
<keyword evidence="11" id="KW-0812">Transmembrane</keyword>
<evidence type="ECO:0000256" key="7">
    <source>
        <dbReference type="PIRSR" id="PIRSR601461-1"/>
    </source>
</evidence>
<accession>A0A9P6W1W2</accession>
<keyword evidence="12" id="KW-1185">Reference proteome</keyword>
<evidence type="ECO:0000256" key="5">
    <source>
        <dbReference type="ARBA" id="ARBA00022750"/>
    </source>
</evidence>
<keyword evidence="5 8" id="KW-0064">Aspartyl protease</keyword>
<feature type="active site" evidence="7">
    <location>
        <position position="656"/>
    </location>
</feature>
<dbReference type="FunFam" id="2.40.70.10:FF:000008">
    <property type="entry name" value="Cathepsin D"/>
    <property type="match status" value="1"/>
</dbReference>
<dbReference type="Gene3D" id="2.40.70.10">
    <property type="entry name" value="Acid Proteases"/>
    <property type="match status" value="2"/>
</dbReference>
<gene>
    <name evidence="11" type="primary">PEP1_3</name>
    <name evidence="11" type="ORF">C6P46_003967</name>
</gene>
<name>A0A9P6W1W2_RHOMI</name>
<evidence type="ECO:0000256" key="4">
    <source>
        <dbReference type="ARBA" id="ARBA00021321"/>
    </source>
</evidence>
<dbReference type="Pfam" id="PF00026">
    <property type="entry name" value="Asp"/>
    <property type="match status" value="1"/>
</dbReference>
<dbReference type="Proteomes" id="UP000777482">
    <property type="component" value="Unassembled WGS sequence"/>
</dbReference>
<dbReference type="InterPro" id="IPR001969">
    <property type="entry name" value="Aspartic_peptidase_AS"/>
</dbReference>
<feature type="region of interest" description="Disordered" evidence="9">
    <location>
        <begin position="153"/>
        <end position="189"/>
    </location>
</feature>
<keyword evidence="8" id="KW-0645">Protease</keyword>
<protein>
    <recommendedName>
        <fullName evidence="4">Ribosome biogenesis protein SLX9</fullName>
    </recommendedName>
</protein>
<dbReference type="AlphaFoldDB" id="A0A9P6W1W2"/>
<proteinExistence type="inferred from homology"/>
<feature type="compositionally biased region" description="Acidic residues" evidence="9">
    <location>
        <begin position="153"/>
        <end position="164"/>
    </location>
</feature>
<feature type="region of interest" description="Disordered" evidence="9">
    <location>
        <begin position="1"/>
        <end position="21"/>
    </location>
</feature>
<comment type="subcellular location">
    <subcellularLocation>
        <location evidence="1">Nucleus</location>
        <location evidence="1">Nucleolus</location>
    </subcellularLocation>
</comment>
<evidence type="ECO:0000256" key="8">
    <source>
        <dbReference type="RuleBase" id="RU000454"/>
    </source>
</evidence>
<sequence length="770" mass="82176">MPRPTRARTSLPGHSRAAKLKPDAVVTAPDGLDDSYMMAPEEMAPIAAVKAAAAASGPARVMEPEHHDEETEEPREHKHKQTKAEKAYNKRKQLLEKLNASTAPYSKSHNRRLRRAARPQNNLVTTLQEVEAVLPSIEPAFDMSDEADAFEVEAEEAEEYEEAETAASGKGKTGGKGKEKLTAKKRQRVLTAESTRLPAVIKNESFAASPFATIRQHTLNTLAMQKNPPGKKANRVPASRPRSLAALVKTSASTHGRSGRLPAHGDVYWCPTPPPLTVGFSRPRMIEIHTCPQLVRYWLARSKGLYKVSADQFAFLPVALGSLSAQRTEGRAHTPPRTSCTVFTLLACLSFVSGLAAGPSRLSDSSPATARIALTKRGRRGWLASRLTDDDGVADLANLKNAVSAASAKYRFGAARIYSQTGHVLPGFSLGSFQSWSKLALATDHASIKKRQQATLINYIDGAFWGGKIEIGTPPQCFDVVFDTGSSDAWVPGEGVTGYTTFNVSASSTAKATGRNFAIRYGDGSTVEGPVFQDTITVAGLTAKLAWFSAINTMAIRFPESPVDGIVGMGLEALSNIGEPPFFQSLVEQGVVAQNVFSFTLGDGDEGELYLGGSDSSKYSGEIVTSPVIDQGFWMVQGGALVDGKQISQNANMIIDTGTTLVVAPLAEADKLFAQVPTAEVFGTGGAYNFYSYDCAAAFTVQLEIGGVIYAIPEKYFNMGLTEPGSTRCVAGIAGADIGLDAWIIGGVFLQSVMSVFDATAMTVGFASLA</sequence>
<dbReference type="PROSITE" id="PS51767">
    <property type="entry name" value="PEPTIDASE_A1"/>
    <property type="match status" value="1"/>
</dbReference>
<feature type="region of interest" description="Disordered" evidence="9">
    <location>
        <begin position="49"/>
        <end position="88"/>
    </location>
</feature>
<dbReference type="GO" id="GO:0000462">
    <property type="term" value="P:maturation of SSU-rRNA from tricistronic rRNA transcript (SSU-rRNA, 5.8S rRNA, LSU-rRNA)"/>
    <property type="evidence" value="ECO:0007669"/>
    <property type="project" value="InterPro"/>
</dbReference>
<dbReference type="PANTHER" id="PTHR47966:SF51">
    <property type="entry name" value="BETA-SITE APP-CLEAVING ENZYME, ISOFORM A-RELATED"/>
    <property type="match status" value="1"/>
</dbReference>
<keyword evidence="8" id="KW-0378">Hydrolase</keyword>
<keyword evidence="11" id="KW-0472">Membrane</keyword>
<evidence type="ECO:0000256" key="9">
    <source>
        <dbReference type="SAM" id="MobiDB-lite"/>
    </source>
</evidence>
<evidence type="ECO:0000256" key="6">
    <source>
        <dbReference type="ARBA" id="ARBA00023242"/>
    </source>
</evidence>
<evidence type="ECO:0000256" key="2">
    <source>
        <dbReference type="ARBA" id="ARBA00007447"/>
    </source>
</evidence>
<dbReference type="SUPFAM" id="SSF50630">
    <property type="entry name" value="Acid proteases"/>
    <property type="match status" value="1"/>
</dbReference>
<dbReference type="EMBL" id="PUHQ01000034">
    <property type="protein sequence ID" value="KAG0661555.1"/>
    <property type="molecule type" value="Genomic_DNA"/>
</dbReference>
<dbReference type="PROSITE" id="PS00141">
    <property type="entry name" value="ASP_PROTEASE"/>
    <property type="match status" value="1"/>
</dbReference>
<evidence type="ECO:0000313" key="11">
    <source>
        <dbReference type="EMBL" id="KAG0661555.1"/>
    </source>
</evidence>
<dbReference type="OrthoDB" id="15189at2759"/>
<dbReference type="GO" id="GO:0030688">
    <property type="term" value="C:preribosome, small subunit precursor"/>
    <property type="evidence" value="ECO:0007669"/>
    <property type="project" value="InterPro"/>
</dbReference>
<dbReference type="PRINTS" id="PR00792">
    <property type="entry name" value="PEPSIN"/>
</dbReference>
<dbReference type="GO" id="GO:0030686">
    <property type="term" value="C:90S preribosome"/>
    <property type="evidence" value="ECO:0007669"/>
    <property type="project" value="InterPro"/>
</dbReference>
<evidence type="ECO:0000256" key="3">
    <source>
        <dbReference type="ARBA" id="ARBA00011022"/>
    </source>
</evidence>
<comment type="similarity">
    <text evidence="2 8">Belongs to the peptidase A1 family.</text>
</comment>
<feature type="compositionally biased region" description="Low complexity" evidence="9">
    <location>
        <begin position="49"/>
        <end position="59"/>
    </location>
</feature>
<dbReference type="InterPro" id="IPR028160">
    <property type="entry name" value="Slx9-like"/>
</dbReference>
<dbReference type="CDD" id="cd05471">
    <property type="entry name" value="pepsin_like"/>
    <property type="match status" value="1"/>
</dbReference>
<reference evidence="11 12" key="1">
    <citation type="submission" date="2020-11" db="EMBL/GenBank/DDBJ databases">
        <title>Kefir isolates.</title>
        <authorList>
            <person name="Marcisauskas S."/>
            <person name="Kim Y."/>
            <person name="Blasche S."/>
        </authorList>
    </citation>
    <scope>NUCLEOTIDE SEQUENCE [LARGE SCALE GENOMIC DNA]</scope>
    <source>
        <strain evidence="11 12">KR</strain>
    </source>
</reference>
<dbReference type="Pfam" id="PF15341">
    <property type="entry name" value="SLX9"/>
    <property type="match status" value="1"/>
</dbReference>
<dbReference type="PANTHER" id="PTHR47966">
    <property type="entry name" value="BETA-SITE APP-CLEAVING ENZYME, ISOFORM A-RELATED"/>
    <property type="match status" value="1"/>
</dbReference>
<feature type="domain" description="Peptidase A1" evidence="10">
    <location>
        <begin position="465"/>
        <end position="767"/>
    </location>
</feature>
<keyword evidence="11" id="KW-0675">Receptor</keyword>
<dbReference type="InterPro" id="IPR033121">
    <property type="entry name" value="PEPTIDASE_A1"/>
</dbReference>
<evidence type="ECO:0000256" key="1">
    <source>
        <dbReference type="ARBA" id="ARBA00004604"/>
    </source>
</evidence>
<dbReference type="GO" id="GO:0006508">
    <property type="term" value="P:proteolysis"/>
    <property type="evidence" value="ECO:0007669"/>
    <property type="project" value="UniProtKB-KW"/>
</dbReference>
<dbReference type="InterPro" id="IPR021109">
    <property type="entry name" value="Peptidase_aspartic_dom_sf"/>
</dbReference>
<evidence type="ECO:0000313" key="12">
    <source>
        <dbReference type="Proteomes" id="UP000777482"/>
    </source>
</evidence>
<comment type="similarity">
    <text evidence="3">Belongs to the SLX9 family.</text>
</comment>
<organism evidence="11 12">
    <name type="scientific">Rhodotorula mucilaginosa</name>
    <name type="common">Yeast</name>
    <name type="synonym">Rhodotorula rubra</name>
    <dbReference type="NCBI Taxonomy" id="5537"/>
    <lineage>
        <taxon>Eukaryota</taxon>
        <taxon>Fungi</taxon>
        <taxon>Dikarya</taxon>
        <taxon>Basidiomycota</taxon>
        <taxon>Pucciniomycotina</taxon>
        <taxon>Microbotryomycetes</taxon>
        <taxon>Sporidiobolales</taxon>
        <taxon>Sporidiobolaceae</taxon>
        <taxon>Rhodotorula</taxon>
    </lineage>
</organism>
<dbReference type="InterPro" id="IPR034164">
    <property type="entry name" value="Pepsin-like_dom"/>
</dbReference>
<dbReference type="InterPro" id="IPR001461">
    <property type="entry name" value="Aspartic_peptidase_A1"/>
</dbReference>
<evidence type="ECO:0000259" key="10">
    <source>
        <dbReference type="PROSITE" id="PS51767"/>
    </source>
</evidence>
<dbReference type="GO" id="GO:0004190">
    <property type="term" value="F:aspartic-type endopeptidase activity"/>
    <property type="evidence" value="ECO:0007669"/>
    <property type="project" value="UniProtKB-KW"/>
</dbReference>
<comment type="caution">
    <text evidence="11">The sequence shown here is derived from an EMBL/GenBank/DDBJ whole genome shotgun (WGS) entry which is preliminary data.</text>
</comment>